<feature type="region of interest" description="Disordered" evidence="1">
    <location>
        <begin position="530"/>
        <end position="567"/>
    </location>
</feature>
<dbReference type="EMBL" id="KQ964270">
    <property type="protein sequence ID" value="KXJ86182.1"/>
    <property type="molecule type" value="Genomic_DNA"/>
</dbReference>
<dbReference type="Pfam" id="PF09692">
    <property type="entry name" value="Arb1"/>
    <property type="match status" value="1"/>
</dbReference>
<organism evidence="2 3">
    <name type="scientific">Microdochium bolleyi</name>
    <dbReference type="NCBI Taxonomy" id="196109"/>
    <lineage>
        <taxon>Eukaryota</taxon>
        <taxon>Fungi</taxon>
        <taxon>Dikarya</taxon>
        <taxon>Ascomycota</taxon>
        <taxon>Pezizomycotina</taxon>
        <taxon>Sordariomycetes</taxon>
        <taxon>Xylariomycetidae</taxon>
        <taxon>Xylariales</taxon>
        <taxon>Microdochiaceae</taxon>
        <taxon>Microdochium</taxon>
    </lineage>
</organism>
<dbReference type="AlphaFoldDB" id="A0A136IMI6"/>
<feature type="compositionally biased region" description="Acidic residues" evidence="1">
    <location>
        <begin position="397"/>
        <end position="408"/>
    </location>
</feature>
<feature type="compositionally biased region" description="Basic residues" evidence="1">
    <location>
        <begin position="57"/>
        <end position="71"/>
    </location>
</feature>
<dbReference type="InParanoid" id="A0A136IMI6"/>
<feature type="compositionally biased region" description="Polar residues" evidence="1">
    <location>
        <begin position="1"/>
        <end position="10"/>
    </location>
</feature>
<dbReference type="STRING" id="196109.A0A136IMI6"/>
<keyword evidence="3" id="KW-1185">Reference proteome</keyword>
<proteinExistence type="predicted"/>
<dbReference type="GO" id="GO:0033167">
    <property type="term" value="C:ARC complex"/>
    <property type="evidence" value="ECO:0007669"/>
    <property type="project" value="InterPro"/>
</dbReference>
<evidence type="ECO:0000313" key="3">
    <source>
        <dbReference type="Proteomes" id="UP000070501"/>
    </source>
</evidence>
<feature type="region of interest" description="Disordered" evidence="1">
    <location>
        <begin position="1"/>
        <end position="71"/>
    </location>
</feature>
<gene>
    <name evidence="2" type="ORF">Micbo1qcDRAFT_209337</name>
</gene>
<feature type="compositionally biased region" description="Polar residues" evidence="1">
    <location>
        <begin position="380"/>
        <end position="390"/>
    </location>
</feature>
<dbReference type="OrthoDB" id="435402at2759"/>
<sequence length="567" mass="62733">MSSHEQLTWSSDDRRAEIVAEDTTGDYDASNNGDDQFTIKADNGGIPNVDEGTQESKKKRKKKKSRTKKRKKPVTGFEEFYADSPLTPTEAILEQEELYSKNRLFIDRIEECIQRYRARRKMDNEQTSMFNKYMFLGGVDSEQRQFTGIAEDIERLAVSEDKDSLRIAMARDFVGNAGSRFYEPGSKDWVVDFEGVVKGFLSRTMTDIYLYDDVAISKASALIKNFLNYVLTHDVCPEYRDGVLAARHICDIAPSELRAAYELANKLPGAFHRAAADVFPMCTGGSGNEKNATTMVAKDIDDPGDAEKVMKLAVVKAALGSTPETMRKTLALDDPKLRIRAIKEREQTYIVTKIERPLREARQAFIKAMENLNASVLSSHKTYSGQNGTMNAGGDSNSEEDEEDDDPSTDSLTGKAGPVGVLTLRLSYIEGGYDNIPTHPLGDQEDEAFILEDSLLRLCEIGMKLQLVVSEFKLVSVATETPPVLRIIKACSDVRVSFDTFLPQMLMGRWRDPVDNSRPAPSVHNPHAEAEVAEDDGDGENDHRNTVSADATTATAVVAGADGGGDF</sequence>
<protein>
    <submittedName>
        <fullName evidence="2">Argonaute complex, subunit Arb1</fullName>
    </submittedName>
</protein>
<evidence type="ECO:0000313" key="2">
    <source>
        <dbReference type="EMBL" id="KXJ86182.1"/>
    </source>
</evidence>
<reference evidence="3" key="1">
    <citation type="submission" date="2016-02" db="EMBL/GenBank/DDBJ databases">
        <title>Draft genome sequence of Microdochium bolleyi, a fungal endophyte of beachgrass.</title>
        <authorList>
            <consortium name="DOE Joint Genome Institute"/>
            <person name="David A.S."/>
            <person name="May G."/>
            <person name="Haridas S."/>
            <person name="Lim J."/>
            <person name="Wang M."/>
            <person name="Labutti K."/>
            <person name="Lipzen A."/>
            <person name="Barry K."/>
            <person name="Grigoriev I.V."/>
        </authorList>
    </citation>
    <scope>NUCLEOTIDE SEQUENCE [LARGE SCALE GENOMIC DNA]</scope>
    <source>
        <strain evidence="3">J235TASD1</strain>
    </source>
</reference>
<evidence type="ECO:0000256" key="1">
    <source>
        <dbReference type="SAM" id="MobiDB-lite"/>
    </source>
</evidence>
<dbReference type="Proteomes" id="UP000070501">
    <property type="component" value="Unassembled WGS sequence"/>
</dbReference>
<name>A0A136IMI6_9PEZI</name>
<dbReference type="GO" id="GO:0031047">
    <property type="term" value="P:regulatory ncRNA-mediated gene silencing"/>
    <property type="evidence" value="ECO:0007669"/>
    <property type="project" value="InterPro"/>
</dbReference>
<accession>A0A136IMI6</accession>
<feature type="compositionally biased region" description="Low complexity" evidence="1">
    <location>
        <begin position="546"/>
        <end position="560"/>
    </location>
</feature>
<dbReference type="InterPro" id="IPR018606">
    <property type="entry name" value="Arb1"/>
</dbReference>
<feature type="region of interest" description="Disordered" evidence="1">
    <location>
        <begin position="380"/>
        <end position="416"/>
    </location>
</feature>